<dbReference type="SFLD" id="SFLDS00003">
    <property type="entry name" value="Haloacid_Dehalogenase"/>
    <property type="match status" value="1"/>
</dbReference>
<evidence type="ECO:0000313" key="2">
    <source>
        <dbReference type="Proteomes" id="UP001179280"/>
    </source>
</evidence>
<dbReference type="NCBIfam" id="TIGR00099">
    <property type="entry name" value="Cof-subfamily"/>
    <property type="match status" value="1"/>
</dbReference>
<dbReference type="RefSeq" id="WP_204464179.1">
    <property type="nucleotide sequence ID" value="NZ_JAFBCV010000001.1"/>
</dbReference>
<dbReference type="Pfam" id="PF08282">
    <property type="entry name" value="Hydrolase_3"/>
    <property type="match status" value="1"/>
</dbReference>
<dbReference type="InterPro" id="IPR006379">
    <property type="entry name" value="HAD-SF_hydro_IIB"/>
</dbReference>
<dbReference type="SFLD" id="SFLDG01140">
    <property type="entry name" value="C2.B:_Phosphomannomutase_and_P"/>
    <property type="match status" value="1"/>
</dbReference>
<organism evidence="1 2">
    <name type="scientific">Shouchella xiaoxiensis</name>
    <dbReference type="NCBI Taxonomy" id="766895"/>
    <lineage>
        <taxon>Bacteria</taxon>
        <taxon>Bacillati</taxon>
        <taxon>Bacillota</taxon>
        <taxon>Bacilli</taxon>
        <taxon>Bacillales</taxon>
        <taxon>Bacillaceae</taxon>
        <taxon>Shouchella</taxon>
    </lineage>
</organism>
<dbReference type="SFLD" id="SFLDG01144">
    <property type="entry name" value="C2.B.4:_PGP_Like"/>
    <property type="match status" value="1"/>
</dbReference>
<dbReference type="Gene3D" id="3.40.50.1000">
    <property type="entry name" value="HAD superfamily/HAD-like"/>
    <property type="match status" value="1"/>
</dbReference>
<dbReference type="PANTHER" id="PTHR10000:SF25">
    <property type="entry name" value="PHOSPHATASE YKRA-RELATED"/>
    <property type="match status" value="1"/>
</dbReference>
<evidence type="ECO:0000313" key="1">
    <source>
        <dbReference type="EMBL" id="MBM7837279.1"/>
    </source>
</evidence>
<proteinExistence type="predicted"/>
<dbReference type="InterPro" id="IPR036412">
    <property type="entry name" value="HAD-like_sf"/>
</dbReference>
<dbReference type="InterPro" id="IPR023214">
    <property type="entry name" value="HAD_sf"/>
</dbReference>
<reference evidence="1" key="1">
    <citation type="submission" date="2021-01" db="EMBL/GenBank/DDBJ databases">
        <title>Genomic Encyclopedia of Type Strains, Phase IV (KMG-IV): sequencing the most valuable type-strain genomes for metagenomic binning, comparative biology and taxonomic classification.</title>
        <authorList>
            <person name="Goeker M."/>
        </authorList>
    </citation>
    <scope>NUCLEOTIDE SEQUENCE</scope>
    <source>
        <strain evidence="1">DSM 21943</strain>
    </source>
</reference>
<name>A0ABS2SRY9_9BACI</name>
<dbReference type="Proteomes" id="UP001179280">
    <property type="component" value="Unassembled WGS sequence"/>
</dbReference>
<dbReference type="PANTHER" id="PTHR10000">
    <property type="entry name" value="PHOSPHOSERINE PHOSPHATASE"/>
    <property type="match status" value="1"/>
</dbReference>
<accession>A0ABS2SRY9</accession>
<dbReference type="SUPFAM" id="SSF56784">
    <property type="entry name" value="HAD-like"/>
    <property type="match status" value="1"/>
</dbReference>
<gene>
    <name evidence="1" type="ORF">JOC54_000510</name>
</gene>
<dbReference type="NCBIfam" id="TIGR01484">
    <property type="entry name" value="HAD-SF-IIB"/>
    <property type="match status" value="1"/>
</dbReference>
<keyword evidence="2" id="KW-1185">Reference proteome</keyword>
<dbReference type="Gene3D" id="3.30.1240.10">
    <property type="match status" value="1"/>
</dbReference>
<dbReference type="EMBL" id="JAFBCV010000001">
    <property type="protein sequence ID" value="MBM7837279.1"/>
    <property type="molecule type" value="Genomic_DNA"/>
</dbReference>
<dbReference type="InterPro" id="IPR000150">
    <property type="entry name" value="Cof"/>
</dbReference>
<protein>
    <submittedName>
        <fullName evidence="1">Cof subfamily protein (Haloacid dehalogenase superfamily)</fullName>
    </submittedName>
</protein>
<dbReference type="PROSITE" id="PS01228">
    <property type="entry name" value="COF_1"/>
    <property type="match status" value="1"/>
</dbReference>
<comment type="caution">
    <text evidence="1">The sequence shown here is derived from an EMBL/GenBank/DDBJ whole genome shotgun (WGS) entry which is preliminary data.</text>
</comment>
<dbReference type="PROSITE" id="PS01229">
    <property type="entry name" value="COF_2"/>
    <property type="match status" value="1"/>
</dbReference>
<sequence length="268" mass="29126">MNQIKIAFFDVDGTLLSEKTNQLSEKTKEAVAALKANGIIVVAATGRPLSLCTELQEIGIESFITANGGYAVDRGQVIHQTILDAEVVKSISDYAEKAGHGLSYMTESFYVNGIQNETFAKTLHETLSLTDYPPLGEAMDKQSIYLLCLYGNKEMVQPYIEHFPQLTFSRWHDQVVNVLQEDVSKSVAIKKMLGHFGIDRVNAIAFGDGGNDIDMIDYVGFGVAMGNGNSALKAKAQFVTKKASEDGVSYALQQLGLIRSDQNATSAG</sequence>